<organism evidence="1 2">
    <name type="scientific">Kitasatospora cineracea</name>
    <dbReference type="NCBI Taxonomy" id="88074"/>
    <lineage>
        <taxon>Bacteria</taxon>
        <taxon>Bacillati</taxon>
        <taxon>Actinomycetota</taxon>
        <taxon>Actinomycetes</taxon>
        <taxon>Kitasatosporales</taxon>
        <taxon>Streptomycetaceae</taxon>
        <taxon>Kitasatospora</taxon>
    </lineage>
</organism>
<dbReference type="Proteomes" id="UP000266906">
    <property type="component" value="Unassembled WGS sequence"/>
</dbReference>
<accession>A0A3N4RTF3</accession>
<comment type="caution">
    <text evidence="1">The sequence shown here is derived from an EMBL/GenBank/DDBJ whole genome shotgun (WGS) entry which is preliminary data.</text>
</comment>
<gene>
    <name evidence="1" type="ORF">EDD38_7429</name>
</gene>
<keyword evidence="2" id="KW-1185">Reference proteome</keyword>
<sequence>MSALDALLAAGRAAHEELMLDTVRLVRPGQPVYDPATGATTTPGPRVLYAGKARTKPVLHSRDAVAGERLVVKHRYEVALPWSALPPGTDRVLPGDQVVVDASPDPRLTGMVLWVESVAESATATAWRISVEDRS</sequence>
<dbReference type="Pfam" id="PF19586">
    <property type="entry name" value="DUF6093"/>
    <property type="match status" value="1"/>
</dbReference>
<dbReference type="InterPro" id="IPR046075">
    <property type="entry name" value="DUF6093"/>
</dbReference>
<proteinExistence type="predicted"/>
<dbReference type="AlphaFoldDB" id="A0A3N4RTF3"/>
<protein>
    <submittedName>
        <fullName evidence="1">Uncharacterized protein</fullName>
    </submittedName>
</protein>
<name>A0A3N4RTF3_9ACTN</name>
<evidence type="ECO:0000313" key="1">
    <source>
        <dbReference type="EMBL" id="RPE27284.1"/>
    </source>
</evidence>
<reference evidence="1 2" key="1">
    <citation type="submission" date="2018-11" db="EMBL/GenBank/DDBJ databases">
        <title>Sequencing the genomes of 1000 actinobacteria strains.</title>
        <authorList>
            <person name="Klenk H.-P."/>
        </authorList>
    </citation>
    <scope>NUCLEOTIDE SEQUENCE [LARGE SCALE GENOMIC DNA]</scope>
    <source>
        <strain evidence="1 2">DSM 44781</strain>
    </source>
</reference>
<dbReference type="EMBL" id="RKQG01000004">
    <property type="protein sequence ID" value="RPE27284.1"/>
    <property type="molecule type" value="Genomic_DNA"/>
</dbReference>
<dbReference type="RefSeq" id="WP_123821638.1">
    <property type="nucleotide sequence ID" value="NZ_RKQG01000004.1"/>
</dbReference>
<evidence type="ECO:0000313" key="2">
    <source>
        <dbReference type="Proteomes" id="UP000266906"/>
    </source>
</evidence>